<organism evidence="1 2">
    <name type="scientific">Parascaris univalens</name>
    <name type="common">Nematode worm</name>
    <dbReference type="NCBI Taxonomy" id="6257"/>
    <lineage>
        <taxon>Eukaryota</taxon>
        <taxon>Metazoa</taxon>
        <taxon>Ecdysozoa</taxon>
        <taxon>Nematoda</taxon>
        <taxon>Chromadorea</taxon>
        <taxon>Rhabditida</taxon>
        <taxon>Spirurina</taxon>
        <taxon>Ascaridomorpha</taxon>
        <taxon>Ascaridoidea</taxon>
        <taxon>Ascarididae</taxon>
        <taxon>Parascaris</taxon>
    </lineage>
</organism>
<evidence type="ECO:0000313" key="2">
    <source>
        <dbReference type="WBParaSite" id="PgE640_g001_t01"/>
    </source>
</evidence>
<dbReference type="WBParaSite" id="PgE640_g001_t01">
    <property type="protein sequence ID" value="PgE640_g001_t01"/>
    <property type="gene ID" value="PgE640_g001"/>
</dbReference>
<accession>A0A915A8E5</accession>
<sequence length="103" mass="11631">MAVCTSYYFTVLPQKCYIFMISVVESMTTPLPRIGYPLDNFSSDSTSSVFPTTELRIPIDHPSVRYCTSNDVTRLQSSVHLLWTRCNLSAFVVNIFLGEEPSP</sequence>
<dbReference type="AlphaFoldDB" id="A0A915A8E5"/>
<dbReference type="Proteomes" id="UP000887569">
    <property type="component" value="Unplaced"/>
</dbReference>
<protein>
    <submittedName>
        <fullName evidence="2">Uncharacterized protein</fullName>
    </submittedName>
</protein>
<keyword evidence="1" id="KW-1185">Reference proteome</keyword>
<reference evidence="2" key="1">
    <citation type="submission" date="2022-11" db="UniProtKB">
        <authorList>
            <consortium name="WormBaseParasite"/>
        </authorList>
    </citation>
    <scope>IDENTIFICATION</scope>
</reference>
<name>A0A915A8E5_PARUN</name>
<proteinExistence type="predicted"/>
<evidence type="ECO:0000313" key="1">
    <source>
        <dbReference type="Proteomes" id="UP000887569"/>
    </source>
</evidence>